<dbReference type="InterPro" id="IPR019800">
    <property type="entry name" value="Glyco_hydro_3_AS"/>
</dbReference>
<dbReference type="Pfam" id="PF01915">
    <property type="entry name" value="Glyco_hydro_3_C"/>
    <property type="match status" value="1"/>
</dbReference>
<dbReference type="PROSITE" id="PS00775">
    <property type="entry name" value="GLYCOSYL_HYDROL_F3"/>
    <property type="match status" value="1"/>
</dbReference>
<dbReference type="Pfam" id="PF14310">
    <property type="entry name" value="Fn3-like"/>
    <property type="match status" value="1"/>
</dbReference>
<dbReference type="PRINTS" id="PR00133">
    <property type="entry name" value="GLHYDRLASE3"/>
</dbReference>
<dbReference type="InterPro" id="IPR013783">
    <property type="entry name" value="Ig-like_fold"/>
</dbReference>
<dbReference type="SMART" id="SM01217">
    <property type="entry name" value="Fn3_like"/>
    <property type="match status" value="1"/>
</dbReference>
<evidence type="ECO:0000256" key="6">
    <source>
        <dbReference type="RuleBase" id="RU361161"/>
    </source>
</evidence>
<dbReference type="Gene3D" id="2.60.40.10">
    <property type="entry name" value="Immunoglobulins"/>
    <property type="match status" value="1"/>
</dbReference>
<dbReference type="PANTHER" id="PTHR42715">
    <property type="entry name" value="BETA-GLUCOSIDASE"/>
    <property type="match status" value="1"/>
</dbReference>
<keyword evidence="6" id="KW-0326">Glycosidase</keyword>
<evidence type="ECO:0000256" key="4">
    <source>
        <dbReference type="ARBA" id="ARBA00058905"/>
    </source>
</evidence>
<evidence type="ECO:0000256" key="5">
    <source>
        <dbReference type="ARBA" id="ARBA00074219"/>
    </source>
</evidence>
<feature type="domain" description="Fibronectin type III-like" evidence="7">
    <location>
        <begin position="560"/>
        <end position="630"/>
    </location>
</feature>
<dbReference type="EMBL" id="QUAB01000044">
    <property type="protein sequence ID" value="REJ05053.1"/>
    <property type="molecule type" value="Genomic_DNA"/>
</dbReference>
<comment type="caution">
    <text evidence="8">The sequence shown here is derived from an EMBL/GenBank/DDBJ whole genome shotgun (WGS) entry which is preliminary data.</text>
</comment>
<keyword evidence="9" id="KW-1185">Reference proteome</keyword>
<dbReference type="Proteomes" id="UP000262172">
    <property type="component" value="Unassembled WGS sequence"/>
</dbReference>
<dbReference type="Gene3D" id="3.20.20.300">
    <property type="entry name" value="Glycoside hydrolase, family 3, N-terminal domain"/>
    <property type="match status" value="1"/>
</dbReference>
<gene>
    <name evidence="8" type="ORF">DY023_12390</name>
</gene>
<evidence type="ECO:0000313" key="8">
    <source>
        <dbReference type="EMBL" id="REJ05053.1"/>
    </source>
</evidence>
<dbReference type="SUPFAM" id="SSF52279">
    <property type="entry name" value="Beta-D-glucan exohydrolase, C-terminal domain"/>
    <property type="match status" value="1"/>
</dbReference>
<dbReference type="InterPro" id="IPR036881">
    <property type="entry name" value="Glyco_hydro_3_C_sf"/>
</dbReference>
<reference evidence="8 9" key="1">
    <citation type="submission" date="2018-08" db="EMBL/GenBank/DDBJ databases">
        <title>Isolation, diversity and antifungal activity of Actinobacteria from cow dung.</title>
        <authorList>
            <person name="Ling L."/>
        </authorList>
    </citation>
    <scope>NUCLEOTIDE SEQUENCE [LARGE SCALE GENOMIC DNA]</scope>
    <source>
        <strain evidence="8 9">NEAU-LLE</strain>
    </source>
</reference>
<evidence type="ECO:0000256" key="3">
    <source>
        <dbReference type="ARBA" id="ARBA00023277"/>
    </source>
</evidence>
<keyword evidence="2 6" id="KW-0378">Hydrolase</keyword>
<evidence type="ECO:0000256" key="1">
    <source>
        <dbReference type="ARBA" id="ARBA00005336"/>
    </source>
</evidence>
<dbReference type="FunFam" id="2.60.40.10:FF:000495">
    <property type="entry name" value="Periplasmic beta-glucosidase"/>
    <property type="match status" value="1"/>
</dbReference>
<dbReference type="InterPro" id="IPR017853">
    <property type="entry name" value="GH"/>
</dbReference>
<dbReference type="GO" id="GO:0005975">
    <property type="term" value="P:carbohydrate metabolic process"/>
    <property type="evidence" value="ECO:0007669"/>
    <property type="project" value="InterPro"/>
</dbReference>
<sequence>MLSGRDFWSTHEGDGIRSLVLVDGPHGVRRQGGEADNLGFNESLPATCFPPGVALGSTWNPDLIREVGEALGREARALDVDVLLGPAINIKRSPLGGRTFEYFSEDPLLTGVLATEYVHGVQSTGVGASLKHFAVNSQETERMRVSAEVDDRALREIYLPAFERVVTEAQPVTVMSSYNAINGVFSSENEWLLTELLRGEWGFDGLVVSDWGAIKDRVDALRAGLDLEMPGTGDEGRNAIVAAVRDGRVDRAVVDRAIDRLRRLAERTAVVAPADLTDMDAHHALARRAAGEAVVLLRNERDTLPLRRGQRIAVLGELAVKPQYQGGGSSHVNVTRLDIPLDELRAALGDLVYAPGYATDPAADAAMLLEHARAAAEAADVAVVFVGLQEKDQSEGFDRTHLDLPAEHVALIQAVAAVAERTVVVLSNGGVVSLEPWHDSVDAIVEGWVLGQAAGGALADVLTGVVNPSGRLAESIPFRLQDTPTYLNFPGENEIVRHGEGVFVGYRWYTTAEQPVRYSFGHGLSYTTFAYEGLEVSASGTDTAAARVTVRNEGAVAGAEVVQLYVAPAASSVRRPVRELAAFTKVRLEPGESAVVEFALDRRAFAYWDIVKERWFVEPGTHRVELGRSSADIVASAGVPLEGDIDKPAPLTLESTVGDWFGHPVVGPALMQEMTAGASAEQLAAASENENMLKMVESMPMGQFARFPGVEIPDAALEQLMALSG</sequence>
<dbReference type="SUPFAM" id="SSF51445">
    <property type="entry name" value="(Trans)glycosidases"/>
    <property type="match status" value="1"/>
</dbReference>
<dbReference type="AlphaFoldDB" id="A0A371NSJ1"/>
<dbReference type="InterPro" id="IPR036962">
    <property type="entry name" value="Glyco_hydro_3_N_sf"/>
</dbReference>
<dbReference type="InterPro" id="IPR001764">
    <property type="entry name" value="Glyco_hydro_3_N"/>
</dbReference>
<dbReference type="Gene3D" id="3.40.50.1700">
    <property type="entry name" value="Glycoside hydrolase family 3 C-terminal domain"/>
    <property type="match status" value="1"/>
</dbReference>
<proteinExistence type="inferred from homology"/>
<name>A0A371NSJ1_9MICO</name>
<dbReference type="InterPro" id="IPR026891">
    <property type="entry name" value="Fn3-like"/>
</dbReference>
<dbReference type="InterPro" id="IPR050288">
    <property type="entry name" value="Cellulose_deg_GH3"/>
</dbReference>
<comment type="similarity">
    <text evidence="1 6">Belongs to the glycosyl hydrolase 3 family.</text>
</comment>
<organism evidence="8 9">
    <name type="scientific">Microbacterium bovistercoris</name>
    <dbReference type="NCBI Taxonomy" id="2293570"/>
    <lineage>
        <taxon>Bacteria</taxon>
        <taxon>Bacillati</taxon>
        <taxon>Actinomycetota</taxon>
        <taxon>Actinomycetes</taxon>
        <taxon>Micrococcales</taxon>
        <taxon>Microbacteriaceae</taxon>
        <taxon>Microbacterium</taxon>
    </lineage>
</organism>
<accession>A0A371NSJ1</accession>
<comment type="function">
    <text evidence="4">Catalyzes the hydrolysis of a non-reducing terminal alpha-L-arabinopyranosidic linkage in ginsenoside Rb2 (alpha-L-arabinopyranosyl-(1-&gt;6)-alpha-D-glucopyranosyl) to release alpha-D-glucopyranosyl (Rd). It is not able to hydrolyze alpha-L-arabinofuranosyl-(1-&gt;6)-alpha-D-glucopyranosyl (Rc).</text>
</comment>
<dbReference type="OrthoDB" id="3187421at2"/>
<dbReference type="Pfam" id="PF00933">
    <property type="entry name" value="Glyco_hydro_3"/>
    <property type="match status" value="1"/>
</dbReference>
<dbReference type="InterPro" id="IPR002772">
    <property type="entry name" value="Glyco_hydro_3_C"/>
</dbReference>
<dbReference type="GO" id="GO:0008422">
    <property type="term" value="F:beta-glucosidase activity"/>
    <property type="evidence" value="ECO:0007669"/>
    <property type="project" value="UniProtKB-ARBA"/>
</dbReference>
<keyword evidence="3" id="KW-0119">Carbohydrate metabolism</keyword>
<evidence type="ECO:0000256" key="2">
    <source>
        <dbReference type="ARBA" id="ARBA00022801"/>
    </source>
</evidence>
<dbReference type="PANTHER" id="PTHR42715:SF10">
    <property type="entry name" value="BETA-GLUCOSIDASE"/>
    <property type="match status" value="1"/>
</dbReference>
<evidence type="ECO:0000313" key="9">
    <source>
        <dbReference type="Proteomes" id="UP000262172"/>
    </source>
</evidence>
<protein>
    <recommendedName>
        <fullName evidence="5">Exo-alpha-(1-&gt;6)-L-arabinopyranosidase</fullName>
    </recommendedName>
</protein>
<evidence type="ECO:0000259" key="7">
    <source>
        <dbReference type="SMART" id="SM01217"/>
    </source>
</evidence>